<dbReference type="AlphaFoldDB" id="A0A8B6HDG4"/>
<dbReference type="OrthoDB" id="439917at2759"/>
<dbReference type="EMBL" id="UYJE01009957">
    <property type="protein sequence ID" value="VDI78378.1"/>
    <property type="molecule type" value="Genomic_DNA"/>
</dbReference>
<sequence length="426" mass="44846">MTTHPLHVKGQSAKEFYDRAGKYCGSYGLTAETGDCDPGYYCPEGQTVATPANYSCPLGYFCVGGKELPEPCASGTYQDEPIQSTCKTCPAGFYCNATFGPVINYATYICPEGFFCPDGTRYPEEFPCPEGTFNNRTGLNSTSECSECVGGMACDVEGLTYPIRPCSAGYFCRQSADSTTPSLGSLADQCPAGSYCPVETAEPIGCPEGSYSSAMALQMESQCINCTGGLTAVFGQCLPGFYCPVGSKVSTEIICTAGAYCPIGTENPVPCPAGKYSDVGGLSMESQCSLCTEGYYCETTGMTNVTGPCKEGYYCPNGSSVETQIICPAAMHCPTGSATPQECPAGMFVDYDGAAACSVCPEGYYCVPELSIEGNSASAKNICPMGFFCPNGTGHDWQPCPAGTYGLSQGLKKAEDLDSMYRRTIL</sequence>
<dbReference type="PANTHER" id="PTHR47236:SF4">
    <property type="entry name" value="GENE 9195-RELATED"/>
    <property type="match status" value="1"/>
</dbReference>
<evidence type="ECO:0000313" key="2">
    <source>
        <dbReference type="Proteomes" id="UP000596742"/>
    </source>
</evidence>
<accession>A0A8B6HDG4</accession>
<dbReference type="Gene3D" id="2.10.50.10">
    <property type="entry name" value="Tumor Necrosis Factor Receptor, subunit A, domain 2"/>
    <property type="match status" value="3"/>
</dbReference>
<dbReference type="InterPro" id="IPR009030">
    <property type="entry name" value="Growth_fac_rcpt_cys_sf"/>
</dbReference>
<dbReference type="Proteomes" id="UP000596742">
    <property type="component" value="Unassembled WGS sequence"/>
</dbReference>
<proteinExistence type="predicted"/>
<dbReference type="PANTHER" id="PTHR47236">
    <property type="entry name" value="GENE, 32742-RELATED-RELATED"/>
    <property type="match status" value="1"/>
</dbReference>
<reference evidence="1" key="1">
    <citation type="submission" date="2018-11" db="EMBL/GenBank/DDBJ databases">
        <authorList>
            <person name="Alioto T."/>
            <person name="Alioto T."/>
        </authorList>
    </citation>
    <scope>NUCLEOTIDE SEQUENCE</scope>
</reference>
<protein>
    <submittedName>
        <fullName evidence="1">Uncharacterized protein</fullName>
    </submittedName>
</protein>
<gene>
    <name evidence="1" type="ORF">MGAL_10B069547</name>
</gene>
<organism evidence="1 2">
    <name type="scientific">Mytilus galloprovincialis</name>
    <name type="common">Mediterranean mussel</name>
    <dbReference type="NCBI Taxonomy" id="29158"/>
    <lineage>
        <taxon>Eukaryota</taxon>
        <taxon>Metazoa</taxon>
        <taxon>Spiralia</taxon>
        <taxon>Lophotrochozoa</taxon>
        <taxon>Mollusca</taxon>
        <taxon>Bivalvia</taxon>
        <taxon>Autobranchia</taxon>
        <taxon>Pteriomorphia</taxon>
        <taxon>Mytilida</taxon>
        <taxon>Mytiloidea</taxon>
        <taxon>Mytilidae</taxon>
        <taxon>Mytilinae</taxon>
        <taxon>Mytilus</taxon>
    </lineage>
</organism>
<dbReference type="SMART" id="SM01411">
    <property type="entry name" value="Ephrin_rec_like"/>
    <property type="match status" value="6"/>
</dbReference>
<comment type="caution">
    <text evidence="1">The sequence shown here is derived from an EMBL/GenBank/DDBJ whole genome shotgun (WGS) entry which is preliminary data.</text>
</comment>
<name>A0A8B6HDG4_MYTGA</name>
<evidence type="ECO:0000313" key="1">
    <source>
        <dbReference type="EMBL" id="VDI78378.1"/>
    </source>
</evidence>
<keyword evidence="2" id="KW-1185">Reference proteome</keyword>
<dbReference type="SUPFAM" id="SSF57184">
    <property type="entry name" value="Growth factor receptor domain"/>
    <property type="match status" value="2"/>
</dbReference>